<protein>
    <submittedName>
        <fullName evidence="1">Uncharacterized protein</fullName>
    </submittedName>
</protein>
<proteinExistence type="predicted"/>
<dbReference type="HOGENOM" id="CLU_3365182_0_0_7"/>
<accession>B3E238</accession>
<gene>
    <name evidence="1" type="ordered locus">Glov_3437</name>
</gene>
<dbReference type="Proteomes" id="UP000002420">
    <property type="component" value="Chromosome"/>
</dbReference>
<name>B3E238_TRIL1</name>
<organism evidence="1 2">
    <name type="scientific">Trichlorobacter lovleyi (strain ATCC BAA-1151 / DSM 17278 / SZ)</name>
    <name type="common">Geobacter lovleyi</name>
    <dbReference type="NCBI Taxonomy" id="398767"/>
    <lineage>
        <taxon>Bacteria</taxon>
        <taxon>Pseudomonadati</taxon>
        <taxon>Thermodesulfobacteriota</taxon>
        <taxon>Desulfuromonadia</taxon>
        <taxon>Geobacterales</taxon>
        <taxon>Geobacteraceae</taxon>
        <taxon>Trichlorobacter</taxon>
    </lineage>
</organism>
<reference evidence="1 2" key="1">
    <citation type="submission" date="2008-05" db="EMBL/GenBank/DDBJ databases">
        <title>Complete sequence of chromosome of Geobacter lovleyi SZ.</title>
        <authorList>
            <consortium name="US DOE Joint Genome Institute"/>
            <person name="Lucas S."/>
            <person name="Copeland A."/>
            <person name="Lapidus A."/>
            <person name="Glavina del Rio T."/>
            <person name="Dalin E."/>
            <person name="Tice H."/>
            <person name="Bruce D."/>
            <person name="Goodwin L."/>
            <person name="Pitluck S."/>
            <person name="Chertkov O."/>
            <person name="Meincke L."/>
            <person name="Brettin T."/>
            <person name="Detter J.C."/>
            <person name="Han C."/>
            <person name="Tapia R."/>
            <person name="Kuske C.R."/>
            <person name="Schmutz J."/>
            <person name="Larimer F."/>
            <person name="Land M."/>
            <person name="Hauser L."/>
            <person name="Kyrpides N."/>
            <person name="Mikhailova N."/>
            <person name="Sung Y."/>
            <person name="Fletcher K.E."/>
            <person name="Ritalahti K.M."/>
            <person name="Loeffler F.E."/>
            <person name="Richardson P."/>
        </authorList>
    </citation>
    <scope>NUCLEOTIDE SEQUENCE [LARGE SCALE GENOMIC DNA]</scope>
    <source>
        <strain evidence="2">ATCC BAA-1151 / DSM 17278 / SZ</strain>
    </source>
</reference>
<evidence type="ECO:0000313" key="1">
    <source>
        <dbReference type="EMBL" id="ACD97141.1"/>
    </source>
</evidence>
<dbReference type="EMBL" id="CP001089">
    <property type="protein sequence ID" value="ACD97141.1"/>
    <property type="molecule type" value="Genomic_DNA"/>
</dbReference>
<dbReference type="AlphaFoldDB" id="B3E238"/>
<dbReference type="STRING" id="398767.Glov_3437"/>
<dbReference type="KEGG" id="glo:Glov_3437"/>
<evidence type="ECO:0000313" key="2">
    <source>
        <dbReference type="Proteomes" id="UP000002420"/>
    </source>
</evidence>
<keyword evidence="2" id="KW-1185">Reference proteome</keyword>
<sequence>MIVHSLRFYGATVKQKFYTTKYCHHLLYNRPVKMV</sequence>